<dbReference type="STRING" id="225345.CLCHR_19500"/>
<dbReference type="InterPro" id="IPR025272">
    <property type="entry name" value="SocA_Panacea"/>
</dbReference>
<dbReference type="RefSeq" id="WP_079439510.1">
    <property type="nucleotide sequence ID" value="NZ_MZGT01000022.1"/>
</dbReference>
<feature type="domain" description="Antitoxin SocA-like Panacea" evidence="1">
    <location>
        <begin position="184"/>
        <end position="277"/>
    </location>
</feature>
<dbReference type="OrthoDB" id="9799173at2"/>
<reference evidence="2 3" key="1">
    <citation type="submission" date="2017-03" db="EMBL/GenBank/DDBJ databases">
        <title>Genome sequence of Clostridium chromiireducens DSM 23318.</title>
        <authorList>
            <person name="Poehlein A."/>
            <person name="Daniel R."/>
        </authorList>
    </citation>
    <scope>NUCLEOTIDE SEQUENCE [LARGE SCALE GENOMIC DNA]</scope>
    <source>
        <strain evidence="2 3">DSM 23318</strain>
    </source>
</reference>
<keyword evidence="3" id="KW-1185">Reference proteome</keyword>
<dbReference type="Pfam" id="PF13274">
    <property type="entry name" value="SocA_Panacea"/>
    <property type="match status" value="1"/>
</dbReference>
<dbReference type="Proteomes" id="UP000191056">
    <property type="component" value="Unassembled WGS sequence"/>
</dbReference>
<organism evidence="2 3">
    <name type="scientific">Clostridium chromiireducens</name>
    <dbReference type="NCBI Taxonomy" id="225345"/>
    <lineage>
        <taxon>Bacteria</taxon>
        <taxon>Bacillati</taxon>
        <taxon>Bacillota</taxon>
        <taxon>Clostridia</taxon>
        <taxon>Eubacteriales</taxon>
        <taxon>Clostridiaceae</taxon>
        <taxon>Clostridium</taxon>
    </lineage>
</organism>
<sequence length="336" mass="39490">MKNLAYCEHCMSNKEYKLQRNKKTSVLNNEEISFEAKEAICEACGNEIFVSDICDHNLNVLYEKYKIRHNIISIMEIKNILTKYSISNEELSLLLGWKSYTLKRYLNGDMPLKDHSNVLKKIYESIDYYSIVLQTNRDKLDVISYSKSRQTVRNLLNAEIIEVKMEAVIKYILIRGEDFTDLTLQKLLYFVQSFYYMFTNTFIFEEDCKAAIDGPVYASIRERYRIFGYKEVHRGILSNDKLTLDDFERNIVESVIKFYGCYSGKIIKQMTQNEAPWILSRTKNTCSTDLDEEDFGIIIDKSLISEYVISVKEKYNILNLLDIQKYSTDLFNKISM</sequence>
<comment type="caution">
    <text evidence="2">The sequence shown here is derived from an EMBL/GenBank/DDBJ whole genome shotgun (WGS) entry which is preliminary data.</text>
</comment>
<gene>
    <name evidence="2" type="ORF">CLCHR_19500</name>
</gene>
<protein>
    <recommendedName>
        <fullName evidence="1">Antitoxin SocA-like Panacea domain-containing protein</fullName>
    </recommendedName>
</protein>
<dbReference type="AlphaFoldDB" id="A0A1V4IT64"/>
<evidence type="ECO:0000259" key="1">
    <source>
        <dbReference type="Pfam" id="PF13274"/>
    </source>
</evidence>
<name>A0A1V4IT64_9CLOT</name>
<proteinExistence type="predicted"/>
<dbReference type="EMBL" id="MZGT01000022">
    <property type="protein sequence ID" value="OPJ62657.1"/>
    <property type="molecule type" value="Genomic_DNA"/>
</dbReference>
<evidence type="ECO:0000313" key="2">
    <source>
        <dbReference type="EMBL" id="OPJ62657.1"/>
    </source>
</evidence>
<accession>A0A1V4IT64</accession>
<evidence type="ECO:0000313" key="3">
    <source>
        <dbReference type="Proteomes" id="UP000191056"/>
    </source>
</evidence>